<dbReference type="PANTHER" id="PTHR24345:SF0">
    <property type="entry name" value="CELL CYCLE SERINE_THREONINE-PROTEIN KINASE CDC5_MSD2"/>
    <property type="match status" value="1"/>
</dbReference>
<evidence type="ECO:0000256" key="6">
    <source>
        <dbReference type="SAM" id="MobiDB-lite"/>
    </source>
</evidence>
<protein>
    <recommendedName>
        <fullName evidence="7">Protein kinase domain-containing protein</fullName>
    </recommendedName>
</protein>
<dbReference type="OrthoDB" id="2433750at2759"/>
<keyword evidence="3" id="KW-0547">Nucleotide-binding</keyword>
<evidence type="ECO:0000256" key="1">
    <source>
        <dbReference type="ARBA" id="ARBA00022527"/>
    </source>
</evidence>
<keyword evidence="1" id="KW-0723">Serine/threonine-protein kinase</keyword>
<evidence type="ECO:0000313" key="9">
    <source>
        <dbReference type="Proteomes" id="UP000748756"/>
    </source>
</evidence>
<keyword evidence="9" id="KW-1185">Reference proteome</keyword>
<dbReference type="Proteomes" id="UP000748756">
    <property type="component" value="Unassembled WGS sequence"/>
</dbReference>
<feature type="compositionally biased region" description="Basic and acidic residues" evidence="6">
    <location>
        <begin position="258"/>
        <end position="271"/>
    </location>
</feature>
<dbReference type="Pfam" id="PF00069">
    <property type="entry name" value="Pkinase"/>
    <property type="match status" value="1"/>
</dbReference>
<evidence type="ECO:0000256" key="4">
    <source>
        <dbReference type="ARBA" id="ARBA00022777"/>
    </source>
</evidence>
<dbReference type="GO" id="GO:0005524">
    <property type="term" value="F:ATP binding"/>
    <property type="evidence" value="ECO:0007669"/>
    <property type="project" value="UniProtKB-KW"/>
</dbReference>
<dbReference type="SMART" id="SM00220">
    <property type="entry name" value="S_TKc"/>
    <property type="match status" value="1"/>
</dbReference>
<evidence type="ECO:0000256" key="5">
    <source>
        <dbReference type="ARBA" id="ARBA00022840"/>
    </source>
</evidence>
<feature type="region of interest" description="Disordered" evidence="6">
    <location>
        <begin position="329"/>
        <end position="357"/>
    </location>
</feature>
<comment type="caution">
    <text evidence="8">The sequence shown here is derived from an EMBL/GenBank/DDBJ whole genome shotgun (WGS) entry which is preliminary data.</text>
</comment>
<sequence length="357" mass="40314">SGRGWREATMVCLKLVKEDKKASWERERDMYRIAMRRDPKDPSREVPGQKYLLKYFGPFFERDQYVLVLQLAEQSLTKYILENGAKFPRRAMQGLIRDICHGLDYLHSQWMMAHRDIKPDNILLSGSGEILIADFGVAGRVNKRGELKGFMGTPPFMAPEITRERSCRYRLSVDAYSLGMLIHFMVCRKLPKKNEVTNELINGIQVWESARDLVDSLLRQDPFQRLTIKQALAHSFFSHDPGNVNVAGEDIDPTEVTPTKDEGGDANRSKGGETAPRQKLVVVAAPQEKGESEKTGVPAAVLDQKIVVPEAGDRCRAEEVALPKVKVEEETKEKKTEDIVTKEDETCAEKTAELPQA</sequence>
<keyword evidence="5" id="KW-0067">ATP-binding</keyword>
<keyword evidence="2" id="KW-0808">Transferase</keyword>
<dbReference type="PROSITE" id="PS00108">
    <property type="entry name" value="PROTEIN_KINASE_ST"/>
    <property type="match status" value="1"/>
</dbReference>
<name>A0A9P5RN34_9FUNG</name>
<evidence type="ECO:0000256" key="2">
    <source>
        <dbReference type="ARBA" id="ARBA00022679"/>
    </source>
</evidence>
<dbReference type="InterPro" id="IPR011009">
    <property type="entry name" value="Kinase-like_dom_sf"/>
</dbReference>
<dbReference type="InterPro" id="IPR000719">
    <property type="entry name" value="Prot_kinase_dom"/>
</dbReference>
<feature type="domain" description="Protein kinase" evidence="7">
    <location>
        <begin position="1"/>
        <end position="237"/>
    </location>
</feature>
<feature type="region of interest" description="Disordered" evidence="6">
    <location>
        <begin position="244"/>
        <end position="276"/>
    </location>
</feature>
<reference evidence="8" key="1">
    <citation type="journal article" date="2020" name="Fungal Divers.">
        <title>Resolving the Mortierellaceae phylogeny through synthesis of multi-gene phylogenetics and phylogenomics.</title>
        <authorList>
            <person name="Vandepol N."/>
            <person name="Liber J."/>
            <person name="Desiro A."/>
            <person name="Na H."/>
            <person name="Kennedy M."/>
            <person name="Barry K."/>
            <person name="Grigoriev I.V."/>
            <person name="Miller A.N."/>
            <person name="O'Donnell K."/>
            <person name="Stajich J.E."/>
            <person name="Bonito G."/>
        </authorList>
    </citation>
    <scope>NUCLEOTIDE SEQUENCE</scope>
    <source>
        <strain evidence="8">NRRL 6426</strain>
    </source>
</reference>
<gene>
    <name evidence="8" type="ORF">BG015_003385</name>
</gene>
<evidence type="ECO:0000259" key="7">
    <source>
        <dbReference type="PROSITE" id="PS50011"/>
    </source>
</evidence>
<dbReference type="InterPro" id="IPR008271">
    <property type="entry name" value="Ser/Thr_kinase_AS"/>
</dbReference>
<evidence type="ECO:0000313" key="8">
    <source>
        <dbReference type="EMBL" id="KAF9134694.1"/>
    </source>
</evidence>
<dbReference type="EMBL" id="JAAAUQ010001740">
    <property type="protein sequence ID" value="KAF9134694.1"/>
    <property type="molecule type" value="Genomic_DNA"/>
</dbReference>
<proteinExistence type="predicted"/>
<dbReference type="PROSITE" id="PS50011">
    <property type="entry name" value="PROTEIN_KINASE_DOM"/>
    <property type="match status" value="1"/>
</dbReference>
<dbReference type="AlphaFoldDB" id="A0A9P5RN34"/>
<dbReference type="SUPFAM" id="SSF56112">
    <property type="entry name" value="Protein kinase-like (PK-like)"/>
    <property type="match status" value="1"/>
</dbReference>
<evidence type="ECO:0000256" key="3">
    <source>
        <dbReference type="ARBA" id="ARBA00022741"/>
    </source>
</evidence>
<dbReference type="GO" id="GO:0005634">
    <property type="term" value="C:nucleus"/>
    <property type="evidence" value="ECO:0007669"/>
    <property type="project" value="TreeGrafter"/>
</dbReference>
<dbReference type="PANTHER" id="PTHR24345">
    <property type="entry name" value="SERINE/THREONINE-PROTEIN KINASE PLK"/>
    <property type="match status" value="1"/>
</dbReference>
<organism evidence="8 9">
    <name type="scientific">Linnemannia schmuckeri</name>
    <dbReference type="NCBI Taxonomy" id="64567"/>
    <lineage>
        <taxon>Eukaryota</taxon>
        <taxon>Fungi</taxon>
        <taxon>Fungi incertae sedis</taxon>
        <taxon>Mucoromycota</taxon>
        <taxon>Mortierellomycotina</taxon>
        <taxon>Mortierellomycetes</taxon>
        <taxon>Mortierellales</taxon>
        <taxon>Mortierellaceae</taxon>
        <taxon>Linnemannia</taxon>
    </lineage>
</organism>
<feature type="non-terminal residue" evidence="8">
    <location>
        <position position="1"/>
    </location>
</feature>
<keyword evidence="4" id="KW-0418">Kinase</keyword>
<accession>A0A9P5RN34</accession>
<dbReference type="GO" id="GO:0004674">
    <property type="term" value="F:protein serine/threonine kinase activity"/>
    <property type="evidence" value="ECO:0007669"/>
    <property type="project" value="UniProtKB-KW"/>
</dbReference>
<dbReference type="Gene3D" id="1.10.510.10">
    <property type="entry name" value="Transferase(Phosphotransferase) domain 1"/>
    <property type="match status" value="1"/>
</dbReference>